<protein>
    <recommendedName>
        <fullName evidence="4">PH (Pleckstrin Homology) domain-containing protein</fullName>
    </recommendedName>
</protein>
<evidence type="ECO:0000313" key="2">
    <source>
        <dbReference type="EMBL" id="PWK45046.1"/>
    </source>
</evidence>
<accession>A0A316FBY2</accession>
<dbReference type="OrthoDB" id="3405898at2"/>
<keyword evidence="3" id="KW-1185">Reference proteome</keyword>
<reference evidence="2 3" key="1">
    <citation type="submission" date="2018-05" db="EMBL/GenBank/DDBJ databases">
        <title>Genomic Encyclopedia of Archaeal and Bacterial Type Strains, Phase II (KMG-II): from individual species to whole genera.</title>
        <authorList>
            <person name="Goeker M."/>
        </authorList>
    </citation>
    <scope>NUCLEOTIDE SEQUENCE [LARGE SCALE GENOMIC DNA]</scope>
    <source>
        <strain evidence="2 3">DSM 45184</strain>
    </source>
</reference>
<dbReference type="AlphaFoldDB" id="A0A316FBY2"/>
<keyword evidence="1" id="KW-0812">Transmembrane</keyword>
<evidence type="ECO:0000256" key="1">
    <source>
        <dbReference type="SAM" id="Phobius"/>
    </source>
</evidence>
<gene>
    <name evidence="2" type="ORF">BC793_11118</name>
</gene>
<evidence type="ECO:0000313" key="3">
    <source>
        <dbReference type="Proteomes" id="UP000245697"/>
    </source>
</evidence>
<feature type="transmembrane region" description="Helical" evidence="1">
    <location>
        <begin position="114"/>
        <end position="136"/>
    </location>
</feature>
<evidence type="ECO:0008006" key="4">
    <source>
        <dbReference type="Google" id="ProtNLM"/>
    </source>
</evidence>
<organism evidence="2 3">
    <name type="scientific">Actinoplanes xinjiangensis</name>
    <dbReference type="NCBI Taxonomy" id="512350"/>
    <lineage>
        <taxon>Bacteria</taxon>
        <taxon>Bacillati</taxon>
        <taxon>Actinomycetota</taxon>
        <taxon>Actinomycetes</taxon>
        <taxon>Micromonosporales</taxon>
        <taxon>Micromonosporaceae</taxon>
        <taxon>Actinoplanes</taxon>
    </lineage>
</organism>
<feature type="transmembrane region" description="Helical" evidence="1">
    <location>
        <begin position="42"/>
        <end position="60"/>
    </location>
</feature>
<sequence>MLNSLFTLLARAQKGIVLAELALAAVYIAVDVPRGGEVGKTLFPFTLALSLVAGLLWWIGMRHRPAALVQAANRRAFEAPPGPVPVLAFTTVAPFVTEKLSTTIDRVAQQTDPWWLDVLTSTLWVLALMLVARLVWRGAGVHLRPDGVHDRRIAGSLFVPWEALDAEEPPTTSHPIEVKLTYRHPELVQCRGLLRRRPEITAWNVDGAFLARAIQEYASNPEHRTAIGTEAELDRLRIAIAE</sequence>
<comment type="caution">
    <text evidence="2">The sequence shown here is derived from an EMBL/GenBank/DDBJ whole genome shotgun (WGS) entry which is preliminary data.</text>
</comment>
<keyword evidence="1" id="KW-0472">Membrane</keyword>
<keyword evidence="1" id="KW-1133">Transmembrane helix</keyword>
<dbReference type="EMBL" id="QGGR01000011">
    <property type="protein sequence ID" value="PWK45046.1"/>
    <property type="molecule type" value="Genomic_DNA"/>
</dbReference>
<dbReference type="RefSeq" id="WP_109595897.1">
    <property type="nucleotide sequence ID" value="NZ_BONA01000061.1"/>
</dbReference>
<proteinExistence type="predicted"/>
<name>A0A316FBY2_9ACTN</name>
<dbReference type="Proteomes" id="UP000245697">
    <property type="component" value="Unassembled WGS sequence"/>
</dbReference>